<dbReference type="InterPro" id="IPR005025">
    <property type="entry name" value="FMN_Rdtase-like_dom"/>
</dbReference>
<evidence type="ECO:0000313" key="6">
    <source>
        <dbReference type="Proteomes" id="UP000198661"/>
    </source>
</evidence>
<protein>
    <submittedName>
        <fullName evidence="5">FMN reductase</fullName>
    </submittedName>
</protein>
<dbReference type="SUPFAM" id="SSF52218">
    <property type="entry name" value="Flavoproteins"/>
    <property type="match status" value="1"/>
</dbReference>
<evidence type="ECO:0000313" key="5">
    <source>
        <dbReference type="EMBL" id="SFG57671.1"/>
    </source>
</evidence>
<keyword evidence="2" id="KW-0288">FMN</keyword>
<accession>A0A1I2T5X9</accession>
<dbReference type="GO" id="GO:0046306">
    <property type="term" value="P:alkanesulfonate catabolic process"/>
    <property type="evidence" value="ECO:0007669"/>
    <property type="project" value="InterPro"/>
</dbReference>
<evidence type="ECO:0000256" key="3">
    <source>
        <dbReference type="ARBA" id="ARBA00023002"/>
    </source>
</evidence>
<dbReference type="OrthoDB" id="1643408at2"/>
<keyword evidence="6" id="KW-1185">Reference proteome</keyword>
<dbReference type="InterPro" id="IPR020048">
    <property type="entry name" value="NADPH-dep_FMN_reduc_SsuE"/>
</dbReference>
<organism evidence="5 6">
    <name type="scientific">Planifilum fulgidum</name>
    <dbReference type="NCBI Taxonomy" id="201973"/>
    <lineage>
        <taxon>Bacteria</taxon>
        <taxon>Bacillati</taxon>
        <taxon>Bacillota</taxon>
        <taxon>Bacilli</taxon>
        <taxon>Bacillales</taxon>
        <taxon>Thermoactinomycetaceae</taxon>
        <taxon>Planifilum</taxon>
    </lineage>
</organism>
<dbReference type="PANTHER" id="PTHR43408">
    <property type="entry name" value="FMN REDUCTASE (NADPH)"/>
    <property type="match status" value="1"/>
</dbReference>
<dbReference type="STRING" id="201973.SAMN04488025_1518"/>
<evidence type="ECO:0000256" key="2">
    <source>
        <dbReference type="ARBA" id="ARBA00022643"/>
    </source>
</evidence>
<dbReference type="Proteomes" id="UP000198661">
    <property type="component" value="Unassembled WGS sequence"/>
</dbReference>
<sequence length="180" mass="20173">MARIVTISGSPSPSSRTKAVVEYIKNLPAAKDWQADSIDVRELPPEDLVHARFDSPAVQNTVRLLKQAEGVIIATPVYKASYAGLLKAYLDLLPQDVLSGKVVWPIAVGGTLAHLLVIDYALKPVLYALGAQHVLSGVYIEDRWIRRHQEKILLESEAEERIRALLERFVRNLTRSNQRR</sequence>
<dbReference type="GO" id="GO:0008752">
    <property type="term" value="F:FMN reductase [NAD(P)H] activity"/>
    <property type="evidence" value="ECO:0007669"/>
    <property type="project" value="InterPro"/>
</dbReference>
<dbReference type="Gene3D" id="3.40.50.360">
    <property type="match status" value="1"/>
</dbReference>
<dbReference type="PANTHER" id="PTHR43408:SF1">
    <property type="entry name" value="FMN REDUCTASE (NADPH)"/>
    <property type="match status" value="1"/>
</dbReference>
<feature type="domain" description="NADPH-dependent FMN reductase-like" evidence="4">
    <location>
        <begin position="3"/>
        <end position="140"/>
    </location>
</feature>
<dbReference type="InterPro" id="IPR051814">
    <property type="entry name" value="NAD(P)H-dep_FMN_reductase"/>
</dbReference>
<keyword evidence="1" id="KW-0285">Flavoprotein</keyword>
<evidence type="ECO:0000256" key="1">
    <source>
        <dbReference type="ARBA" id="ARBA00022630"/>
    </source>
</evidence>
<dbReference type="Pfam" id="PF03358">
    <property type="entry name" value="FMN_red"/>
    <property type="match status" value="1"/>
</dbReference>
<keyword evidence="3" id="KW-0560">Oxidoreductase</keyword>
<evidence type="ECO:0000259" key="4">
    <source>
        <dbReference type="Pfam" id="PF03358"/>
    </source>
</evidence>
<proteinExistence type="predicted"/>
<gene>
    <name evidence="5" type="ORF">SAMN04488025_1518</name>
</gene>
<reference evidence="5 6" key="1">
    <citation type="submission" date="2016-10" db="EMBL/GenBank/DDBJ databases">
        <authorList>
            <person name="de Groot N.N."/>
        </authorList>
    </citation>
    <scope>NUCLEOTIDE SEQUENCE [LARGE SCALE GENOMIC DNA]</scope>
    <source>
        <strain evidence="5 6">DSM 44945</strain>
    </source>
</reference>
<dbReference type="RefSeq" id="WP_092041733.1">
    <property type="nucleotide sequence ID" value="NZ_FOOK01000051.1"/>
</dbReference>
<dbReference type="EMBL" id="FOOK01000051">
    <property type="protein sequence ID" value="SFG57671.1"/>
    <property type="molecule type" value="Genomic_DNA"/>
</dbReference>
<dbReference type="AlphaFoldDB" id="A0A1I2T5X9"/>
<dbReference type="NCBIfam" id="TIGR03567">
    <property type="entry name" value="FMN_reduc_SsuE"/>
    <property type="match status" value="1"/>
</dbReference>
<dbReference type="InterPro" id="IPR029039">
    <property type="entry name" value="Flavoprotein-like_sf"/>
</dbReference>
<name>A0A1I2T5X9_9BACL</name>